<evidence type="ECO:0000259" key="4">
    <source>
        <dbReference type="Pfam" id="PF00881"/>
    </source>
</evidence>
<dbReference type="PANTHER" id="PTHR23026">
    <property type="entry name" value="NADPH NITROREDUCTASE"/>
    <property type="match status" value="1"/>
</dbReference>
<keyword evidence="6" id="KW-1185">Reference proteome</keyword>
<keyword evidence="3" id="KW-0560">Oxidoreductase</keyword>
<dbReference type="Proteomes" id="UP000264006">
    <property type="component" value="Chromosome"/>
</dbReference>
<organism evidence="5 6">
    <name type="scientific">Euzebya pacifica</name>
    <dbReference type="NCBI Taxonomy" id="1608957"/>
    <lineage>
        <taxon>Bacteria</taxon>
        <taxon>Bacillati</taxon>
        <taxon>Actinomycetota</taxon>
        <taxon>Nitriliruptoria</taxon>
        <taxon>Euzebyales</taxon>
    </lineage>
</organism>
<evidence type="ECO:0000256" key="1">
    <source>
        <dbReference type="ARBA" id="ARBA00022630"/>
    </source>
</evidence>
<dbReference type="SUPFAM" id="SSF55469">
    <property type="entry name" value="FMN-dependent nitroreductase-like"/>
    <property type="match status" value="1"/>
</dbReference>
<feature type="domain" description="Nitroreductase" evidence="4">
    <location>
        <begin position="27"/>
        <end position="195"/>
    </location>
</feature>
<dbReference type="AlphaFoldDB" id="A0A346Y540"/>
<name>A0A346Y540_9ACTN</name>
<dbReference type="EMBL" id="CP031165">
    <property type="protein sequence ID" value="AXV09587.1"/>
    <property type="molecule type" value="Genomic_DNA"/>
</dbReference>
<evidence type="ECO:0000313" key="5">
    <source>
        <dbReference type="EMBL" id="AXV09587.1"/>
    </source>
</evidence>
<dbReference type="PANTHER" id="PTHR23026:SF90">
    <property type="entry name" value="IODOTYROSINE DEIODINASE 1"/>
    <property type="match status" value="1"/>
</dbReference>
<dbReference type="KEGG" id="euz:DVS28_a4930"/>
<evidence type="ECO:0000256" key="2">
    <source>
        <dbReference type="ARBA" id="ARBA00022643"/>
    </source>
</evidence>
<dbReference type="Pfam" id="PF00881">
    <property type="entry name" value="Nitroreductase"/>
    <property type="match status" value="1"/>
</dbReference>
<keyword evidence="2" id="KW-0288">FMN</keyword>
<dbReference type="Gene3D" id="3.40.109.10">
    <property type="entry name" value="NADH Oxidase"/>
    <property type="match status" value="1"/>
</dbReference>
<keyword evidence="1" id="KW-0285">Flavoprotein</keyword>
<reference evidence="5 6" key="1">
    <citation type="submission" date="2018-09" db="EMBL/GenBank/DDBJ databases">
        <title>Complete genome sequence of Euzebya sp. DY32-46 isolated from seawater of Pacific Ocean.</title>
        <authorList>
            <person name="Xu L."/>
            <person name="Wu Y.-H."/>
            <person name="Xu X.-W."/>
        </authorList>
    </citation>
    <scope>NUCLEOTIDE SEQUENCE [LARGE SCALE GENOMIC DNA]</scope>
    <source>
        <strain evidence="5 6">DY32-46</strain>
    </source>
</reference>
<dbReference type="InterPro" id="IPR050627">
    <property type="entry name" value="Nitroreductase/BluB"/>
</dbReference>
<protein>
    <submittedName>
        <fullName evidence="5">Nitroreductase family protein</fullName>
    </submittedName>
</protein>
<accession>A0A346Y540</accession>
<gene>
    <name evidence="5" type="ORF">DVS28_a4930</name>
</gene>
<dbReference type="CDD" id="cd02144">
    <property type="entry name" value="iodotyrosine_dehalogenase"/>
    <property type="match status" value="1"/>
</dbReference>
<dbReference type="InterPro" id="IPR029479">
    <property type="entry name" value="Nitroreductase"/>
</dbReference>
<sequence length="217" mass="24253">MMRPLDFQRSDETTMLATAARLRAIMATRRSVRSFSPDPVPRELVEAALEIASSAPSGAHRQPWTFVVVADPEERSRIREAAEEEERAFYTDRAPQEWLRALAPLGTDDVKTHLTDAPWLVVMFRHRWTVGPDGSRSKNYYSSESCGIAAGFLIAALHQVGLATLPHTPSPMGFLSEILQRPEHEQPYLVLPVGYPAADAVVPDIARKPLDEVVVWR</sequence>
<evidence type="ECO:0000313" key="6">
    <source>
        <dbReference type="Proteomes" id="UP000264006"/>
    </source>
</evidence>
<proteinExistence type="predicted"/>
<evidence type="ECO:0000256" key="3">
    <source>
        <dbReference type="ARBA" id="ARBA00023002"/>
    </source>
</evidence>
<dbReference type="InterPro" id="IPR000415">
    <property type="entry name" value="Nitroreductase-like"/>
</dbReference>
<dbReference type="GO" id="GO:0016491">
    <property type="term" value="F:oxidoreductase activity"/>
    <property type="evidence" value="ECO:0007669"/>
    <property type="project" value="UniProtKB-KW"/>
</dbReference>